<proteinExistence type="predicted"/>
<dbReference type="eggNOG" id="COG2321">
    <property type="taxonomic scope" value="Bacteria"/>
</dbReference>
<dbReference type="HOGENOM" id="CLU_643780_0_0_11"/>
<evidence type="ECO:0000256" key="3">
    <source>
        <dbReference type="ARBA" id="ARBA00022989"/>
    </source>
</evidence>
<dbReference type="RefSeq" id="WP_011292338.1">
    <property type="nucleotide sequence ID" value="NC_007333.1"/>
</dbReference>
<protein>
    <submittedName>
        <fullName evidence="7">Similar to metalloprotease</fullName>
    </submittedName>
</protein>
<feature type="compositionally biased region" description="Pro residues" evidence="5">
    <location>
        <begin position="76"/>
        <end position="98"/>
    </location>
</feature>
<dbReference type="GO" id="GO:0016020">
    <property type="term" value="C:membrane"/>
    <property type="evidence" value="ECO:0007669"/>
    <property type="project" value="UniProtKB-SubCell"/>
</dbReference>
<evidence type="ECO:0000256" key="2">
    <source>
        <dbReference type="ARBA" id="ARBA00022692"/>
    </source>
</evidence>
<dbReference type="AlphaFoldDB" id="Q47NM2"/>
<evidence type="ECO:0000313" key="7">
    <source>
        <dbReference type="EMBL" id="AAZ55947.1"/>
    </source>
</evidence>
<dbReference type="OrthoDB" id="9774900at2"/>
<dbReference type="EMBL" id="CP000088">
    <property type="protein sequence ID" value="AAZ55947.1"/>
    <property type="molecule type" value="Genomic_DNA"/>
</dbReference>
<accession>Q47NM2</accession>
<dbReference type="Pfam" id="PF04228">
    <property type="entry name" value="Zn_peptidase"/>
    <property type="match status" value="1"/>
</dbReference>
<keyword evidence="7" id="KW-0378">Hydrolase</keyword>
<sequence length="429" mass="45836">MWASPLSTPDDEGPPVETPRGGAAAPDPTPQASSQDDTPIPPSVTQHSSPVPPLPGTGAAEPRADASPLPASWTPAGPPPPSFRPLPPNPPEAPPPSPQYRQELTAAHVTPQFSAPAAFDGAFGAWEQHPPLAPPPRQGDVRLWLAAMGTAFVAALCLVLCAVMTAATLRGGTVHASGKPHRDVRYADSWFHTAGAIPVDVADHPFYALPAPGAVACEIPEFNAATVAGWEEFTEVIGPCLNAMWLSPLEELGLRPQEPHYVILDEIPAELRDESEEEGVTLAYYLEHELSITILVPNVRKLLRYPGMDDKRIWFALVAHEYGHHLQGETGLLDAAYTLQLDAKSTRQELQLGRQIELQAECLAGTGVAAIAGHDHADVAFVNRNFNEGTGDSDTHGSADNRVHWFNAGATAETMAACNTFAAEDRLVR</sequence>
<dbReference type="PANTHER" id="PTHR30168">
    <property type="entry name" value="PUTATIVE MEMBRANE PROTEIN YPFJ"/>
    <property type="match status" value="1"/>
</dbReference>
<reference evidence="7" key="1">
    <citation type="submission" date="2005-07" db="EMBL/GenBank/DDBJ databases">
        <title>Complete sequence of Thermobifida fusca YX.</title>
        <authorList>
            <consortium name="US DOE Joint Genome Institute"/>
            <person name="Copeland A."/>
            <person name="Lucas S."/>
            <person name="Lapidus A."/>
            <person name="Barry K."/>
            <person name="Detter J.C."/>
            <person name="Glavina T."/>
            <person name="Hammon N."/>
            <person name="Israni S."/>
            <person name="Pitluck S."/>
            <person name="Di Bartolo G."/>
            <person name="Chain P."/>
            <person name="Schmutz J."/>
            <person name="Larimer F."/>
            <person name="Land M."/>
            <person name="Lykidis A."/>
            <person name="Richardson P."/>
        </authorList>
    </citation>
    <scope>NUCLEOTIDE SEQUENCE</scope>
    <source>
        <strain evidence="7">YX</strain>
    </source>
</reference>
<gene>
    <name evidence="7" type="ordered locus">Tfu_1914</name>
</gene>
<keyword evidence="4 6" id="KW-0472">Membrane</keyword>
<evidence type="ECO:0000256" key="4">
    <source>
        <dbReference type="ARBA" id="ARBA00023136"/>
    </source>
</evidence>
<feature type="transmembrane region" description="Helical" evidence="6">
    <location>
        <begin position="143"/>
        <end position="169"/>
    </location>
</feature>
<evidence type="ECO:0000256" key="5">
    <source>
        <dbReference type="SAM" id="MobiDB-lite"/>
    </source>
</evidence>
<feature type="region of interest" description="Disordered" evidence="5">
    <location>
        <begin position="1"/>
        <end position="100"/>
    </location>
</feature>
<keyword evidence="3 6" id="KW-1133">Transmembrane helix</keyword>
<dbReference type="KEGG" id="tfu:Tfu_1914"/>
<dbReference type="GO" id="GO:0008237">
    <property type="term" value="F:metallopeptidase activity"/>
    <property type="evidence" value="ECO:0007669"/>
    <property type="project" value="UniProtKB-KW"/>
</dbReference>
<feature type="compositionally biased region" description="Polar residues" evidence="5">
    <location>
        <begin position="30"/>
        <end position="49"/>
    </location>
</feature>
<evidence type="ECO:0000256" key="6">
    <source>
        <dbReference type="SAM" id="Phobius"/>
    </source>
</evidence>
<keyword evidence="2 6" id="KW-0812">Transmembrane</keyword>
<evidence type="ECO:0000256" key="1">
    <source>
        <dbReference type="ARBA" id="ARBA00004167"/>
    </source>
</evidence>
<organism evidence="7">
    <name type="scientific">Thermobifida fusca (strain YX)</name>
    <dbReference type="NCBI Taxonomy" id="269800"/>
    <lineage>
        <taxon>Bacteria</taxon>
        <taxon>Bacillati</taxon>
        <taxon>Actinomycetota</taxon>
        <taxon>Actinomycetes</taxon>
        <taxon>Streptosporangiales</taxon>
        <taxon>Nocardiopsidaceae</taxon>
        <taxon>Thermobifida</taxon>
    </lineage>
</organism>
<keyword evidence="7" id="KW-0645">Protease</keyword>
<dbReference type="STRING" id="269800.Tfu_1914"/>
<dbReference type="PANTHER" id="PTHR30168:SF0">
    <property type="entry name" value="INNER MEMBRANE PROTEIN"/>
    <property type="match status" value="1"/>
</dbReference>
<dbReference type="GO" id="GO:0006508">
    <property type="term" value="P:proteolysis"/>
    <property type="evidence" value="ECO:0007669"/>
    <property type="project" value="UniProtKB-KW"/>
</dbReference>
<name>Q47NM2_THEFY</name>
<comment type="subcellular location">
    <subcellularLocation>
        <location evidence="1">Membrane</location>
        <topology evidence="1">Single-pass membrane protein</topology>
    </subcellularLocation>
</comment>
<keyword evidence="7" id="KW-0482">Metalloprotease</keyword>
<dbReference type="InterPro" id="IPR007343">
    <property type="entry name" value="Uncharacterised_pept_Zn_put"/>
</dbReference>